<evidence type="ECO:0000313" key="2">
    <source>
        <dbReference type="EMBL" id="KAG1811117.1"/>
    </source>
</evidence>
<accession>A0A9P7E4K4</accession>
<gene>
    <name evidence="2" type="ORF">BJ212DRAFT_1483788</name>
</gene>
<dbReference type="GeneID" id="64634693"/>
<proteinExistence type="predicted"/>
<organism evidence="2 3">
    <name type="scientific">Suillus subaureus</name>
    <dbReference type="NCBI Taxonomy" id="48587"/>
    <lineage>
        <taxon>Eukaryota</taxon>
        <taxon>Fungi</taxon>
        <taxon>Dikarya</taxon>
        <taxon>Basidiomycota</taxon>
        <taxon>Agaricomycotina</taxon>
        <taxon>Agaricomycetes</taxon>
        <taxon>Agaricomycetidae</taxon>
        <taxon>Boletales</taxon>
        <taxon>Suillineae</taxon>
        <taxon>Suillaceae</taxon>
        <taxon>Suillus</taxon>
    </lineage>
</organism>
<keyword evidence="3" id="KW-1185">Reference proteome</keyword>
<feature type="compositionally biased region" description="Low complexity" evidence="1">
    <location>
        <begin position="132"/>
        <end position="154"/>
    </location>
</feature>
<name>A0A9P7E4K4_9AGAM</name>
<evidence type="ECO:0000313" key="3">
    <source>
        <dbReference type="Proteomes" id="UP000807769"/>
    </source>
</evidence>
<evidence type="ECO:0000256" key="1">
    <source>
        <dbReference type="SAM" id="MobiDB-lite"/>
    </source>
</evidence>
<dbReference type="EMBL" id="JABBWG010000030">
    <property type="protein sequence ID" value="KAG1811117.1"/>
    <property type="molecule type" value="Genomic_DNA"/>
</dbReference>
<dbReference type="AlphaFoldDB" id="A0A9P7E4K4"/>
<sequence length="369" mass="39541">MTSSTPPSGRSVCTHDQIIAENAAITARNEACRDHRDRGKANVDNDKPLLPLPATTSVVFSNTNINHPSTPNATTSSSQLGGHPSTLQASIPNVSTMMAAFANLSPSKLTRLHASIFNLASTPSAPTPSAPTPSASTPSAFTPSAPTPPTATSNVISTITTSTMPAPSPSITSSSLLFDINNEHASSMSISNTYGVHTYIIELAKCHQHIPLSILTTKATSHLFLEPSTLKFLTHYTSHHNSVPTKCHILDVSQFPAETSISIGEWHKAWAHFLNYSLTMPPPKFLNDGPNITMNFNSTQTSKDTGWPSWHLTLNSMPHILLIPNHSTKLSTIVNLKALKPVSSGNSVLRKFEKPPSNLITSNPTLHAT</sequence>
<feature type="region of interest" description="Disordered" evidence="1">
    <location>
        <begin position="63"/>
        <end position="88"/>
    </location>
</feature>
<dbReference type="OrthoDB" id="3018720at2759"/>
<dbReference type="RefSeq" id="XP_041189777.1">
    <property type="nucleotide sequence ID" value="XM_041340677.1"/>
</dbReference>
<comment type="caution">
    <text evidence="2">The sequence shown here is derived from an EMBL/GenBank/DDBJ whole genome shotgun (WGS) entry which is preliminary data.</text>
</comment>
<dbReference type="Proteomes" id="UP000807769">
    <property type="component" value="Unassembled WGS sequence"/>
</dbReference>
<reference evidence="2" key="1">
    <citation type="journal article" date="2020" name="New Phytol.">
        <title>Comparative genomics reveals dynamic genome evolution in host specialist ectomycorrhizal fungi.</title>
        <authorList>
            <person name="Lofgren L.A."/>
            <person name="Nguyen N.H."/>
            <person name="Vilgalys R."/>
            <person name="Ruytinx J."/>
            <person name="Liao H.L."/>
            <person name="Branco S."/>
            <person name="Kuo A."/>
            <person name="LaButti K."/>
            <person name="Lipzen A."/>
            <person name="Andreopoulos W."/>
            <person name="Pangilinan J."/>
            <person name="Riley R."/>
            <person name="Hundley H."/>
            <person name="Na H."/>
            <person name="Barry K."/>
            <person name="Grigoriev I.V."/>
            <person name="Stajich J.E."/>
            <person name="Kennedy P.G."/>
        </authorList>
    </citation>
    <scope>NUCLEOTIDE SEQUENCE</scope>
    <source>
        <strain evidence="2">MN1</strain>
    </source>
</reference>
<protein>
    <submittedName>
        <fullName evidence="2">Uncharacterized protein</fullName>
    </submittedName>
</protein>
<feature type="region of interest" description="Disordered" evidence="1">
    <location>
        <begin position="123"/>
        <end position="154"/>
    </location>
</feature>